<name>A0A9P8XWY3_9PEZI</name>
<accession>A0A9P8XWY3</accession>
<comment type="caution">
    <text evidence="3">The sequence shown here is derived from an EMBL/GenBank/DDBJ whole genome shotgun (WGS) entry which is preliminary data.</text>
</comment>
<feature type="signal peptide" evidence="1">
    <location>
        <begin position="1"/>
        <end position="19"/>
    </location>
</feature>
<evidence type="ECO:0000256" key="1">
    <source>
        <dbReference type="SAM" id="SignalP"/>
    </source>
</evidence>
<dbReference type="InterPro" id="IPR057229">
    <property type="entry name" value="DUF7907"/>
</dbReference>
<dbReference type="Proteomes" id="UP000756346">
    <property type="component" value="Unassembled WGS sequence"/>
</dbReference>
<sequence>MQFTISSIVMAGLASVAMAAPTPDTPTTGGDGAPGSFFLVVQSKDNHVNGCAVSYHTGAGLSDATIADCGPAPPKDFTFVNNKINYLNYGDDIPSAVNAQNGLSSYDNWGSVVINAGDAGSNFTYDLATGFLQQENGLGFLACGWAHNGTWQLFALSSQDAPILPNCEAVTVKRGCYNFDPNCVNNTF</sequence>
<evidence type="ECO:0000313" key="4">
    <source>
        <dbReference type="Proteomes" id="UP000756346"/>
    </source>
</evidence>
<keyword evidence="4" id="KW-1185">Reference proteome</keyword>
<keyword evidence="1" id="KW-0732">Signal</keyword>
<dbReference type="AlphaFoldDB" id="A0A9P8XWY3"/>
<feature type="domain" description="DUF7907" evidence="2">
    <location>
        <begin position="36"/>
        <end position="176"/>
    </location>
</feature>
<evidence type="ECO:0000259" key="2">
    <source>
        <dbReference type="Pfam" id="PF25484"/>
    </source>
</evidence>
<proteinExistence type="predicted"/>
<organism evidence="3 4">
    <name type="scientific">Microdochium trichocladiopsis</name>
    <dbReference type="NCBI Taxonomy" id="1682393"/>
    <lineage>
        <taxon>Eukaryota</taxon>
        <taxon>Fungi</taxon>
        <taxon>Dikarya</taxon>
        <taxon>Ascomycota</taxon>
        <taxon>Pezizomycotina</taxon>
        <taxon>Sordariomycetes</taxon>
        <taxon>Xylariomycetidae</taxon>
        <taxon>Xylariales</taxon>
        <taxon>Microdochiaceae</taxon>
        <taxon>Microdochium</taxon>
    </lineage>
</organism>
<dbReference type="GeneID" id="70186671"/>
<dbReference type="OrthoDB" id="3518533at2759"/>
<protein>
    <recommendedName>
        <fullName evidence="2">DUF7907 domain-containing protein</fullName>
    </recommendedName>
</protein>
<dbReference type="EMBL" id="JAGTJQ010000009">
    <property type="protein sequence ID" value="KAH7024361.1"/>
    <property type="molecule type" value="Genomic_DNA"/>
</dbReference>
<dbReference type="RefSeq" id="XP_046007909.1">
    <property type="nucleotide sequence ID" value="XM_046157125.1"/>
</dbReference>
<reference evidence="3" key="1">
    <citation type="journal article" date="2021" name="Nat. Commun.">
        <title>Genetic determinants of endophytism in the Arabidopsis root mycobiome.</title>
        <authorList>
            <person name="Mesny F."/>
            <person name="Miyauchi S."/>
            <person name="Thiergart T."/>
            <person name="Pickel B."/>
            <person name="Atanasova L."/>
            <person name="Karlsson M."/>
            <person name="Huettel B."/>
            <person name="Barry K.W."/>
            <person name="Haridas S."/>
            <person name="Chen C."/>
            <person name="Bauer D."/>
            <person name="Andreopoulos W."/>
            <person name="Pangilinan J."/>
            <person name="LaButti K."/>
            <person name="Riley R."/>
            <person name="Lipzen A."/>
            <person name="Clum A."/>
            <person name="Drula E."/>
            <person name="Henrissat B."/>
            <person name="Kohler A."/>
            <person name="Grigoriev I.V."/>
            <person name="Martin F.M."/>
            <person name="Hacquard S."/>
        </authorList>
    </citation>
    <scope>NUCLEOTIDE SEQUENCE</scope>
    <source>
        <strain evidence="3">MPI-CAGE-CH-0230</strain>
    </source>
</reference>
<feature type="chain" id="PRO_5040355069" description="DUF7907 domain-containing protein" evidence="1">
    <location>
        <begin position="20"/>
        <end position="188"/>
    </location>
</feature>
<evidence type="ECO:0000313" key="3">
    <source>
        <dbReference type="EMBL" id="KAH7024361.1"/>
    </source>
</evidence>
<gene>
    <name evidence="3" type="ORF">B0I36DRAFT_352603</name>
</gene>
<dbReference type="Pfam" id="PF25484">
    <property type="entry name" value="DUF7907"/>
    <property type="match status" value="1"/>
</dbReference>